<evidence type="ECO:0000259" key="6">
    <source>
        <dbReference type="PROSITE" id="PS51465"/>
    </source>
</evidence>
<dbReference type="InterPro" id="IPR036058">
    <property type="entry name" value="Kazal_dom_sf"/>
</dbReference>
<evidence type="ECO:0000313" key="7">
    <source>
        <dbReference type="Ensembl" id="ENSMMOP00000028664.1"/>
    </source>
</evidence>
<keyword evidence="3" id="KW-0646">Protease inhibitor</keyword>
<dbReference type="PRINTS" id="PR00290">
    <property type="entry name" value="KAZALINHBTR"/>
</dbReference>
<dbReference type="SUPFAM" id="SSF100895">
    <property type="entry name" value="Kazal-type serine protease inhibitors"/>
    <property type="match status" value="1"/>
</dbReference>
<dbReference type="Proteomes" id="UP000261620">
    <property type="component" value="Unplaced"/>
</dbReference>
<name>A0A3Q3XMM4_MOLML</name>
<dbReference type="PROSITE" id="PS51465">
    <property type="entry name" value="KAZAL_2"/>
    <property type="match status" value="1"/>
</dbReference>
<evidence type="ECO:0000256" key="5">
    <source>
        <dbReference type="ARBA" id="ARBA00023157"/>
    </source>
</evidence>
<dbReference type="AlphaFoldDB" id="A0A3Q3XMM4"/>
<dbReference type="InterPro" id="IPR051597">
    <property type="entry name" value="Bifunctional_prot_inhibitor"/>
</dbReference>
<organism evidence="7 8">
    <name type="scientific">Mola mola</name>
    <name type="common">Ocean sunfish</name>
    <name type="synonym">Tetraodon mola</name>
    <dbReference type="NCBI Taxonomy" id="94237"/>
    <lineage>
        <taxon>Eukaryota</taxon>
        <taxon>Metazoa</taxon>
        <taxon>Chordata</taxon>
        <taxon>Craniata</taxon>
        <taxon>Vertebrata</taxon>
        <taxon>Euteleostomi</taxon>
        <taxon>Actinopterygii</taxon>
        <taxon>Neopterygii</taxon>
        <taxon>Teleostei</taxon>
        <taxon>Neoteleostei</taxon>
        <taxon>Acanthomorphata</taxon>
        <taxon>Eupercaria</taxon>
        <taxon>Tetraodontiformes</taxon>
        <taxon>Molidae</taxon>
        <taxon>Mola</taxon>
    </lineage>
</organism>
<dbReference type="InterPro" id="IPR001239">
    <property type="entry name" value="Prot_inh_Kazal-m"/>
</dbReference>
<dbReference type="PANTHER" id="PTHR47729">
    <property type="entry name" value="SERINE PEPTIDASE INHIBITOR, KAZAL TYPE 2, TANDEM DUPLICATE 1-RELATED"/>
    <property type="match status" value="1"/>
</dbReference>
<comment type="subcellular location">
    <subcellularLocation>
        <location evidence="1">Secreted</location>
    </subcellularLocation>
</comment>
<evidence type="ECO:0000313" key="8">
    <source>
        <dbReference type="Proteomes" id="UP000261620"/>
    </source>
</evidence>
<evidence type="ECO:0000256" key="3">
    <source>
        <dbReference type="ARBA" id="ARBA00022690"/>
    </source>
</evidence>
<proteinExistence type="predicted"/>
<feature type="domain" description="Kazal-like" evidence="6">
    <location>
        <begin position="6"/>
        <end position="60"/>
    </location>
</feature>
<accession>A0A3Q3XMM4</accession>
<keyword evidence="8" id="KW-1185">Reference proteome</keyword>
<dbReference type="InterPro" id="IPR002350">
    <property type="entry name" value="Kazal_dom"/>
</dbReference>
<keyword evidence="4" id="KW-0722">Serine protease inhibitor</keyword>
<dbReference type="STRING" id="94237.ENSMMOP00000028664"/>
<evidence type="ECO:0000256" key="1">
    <source>
        <dbReference type="ARBA" id="ARBA00004613"/>
    </source>
</evidence>
<dbReference type="OMA" id="REAKCNN"/>
<dbReference type="Pfam" id="PF00050">
    <property type="entry name" value="Kazal_1"/>
    <property type="match status" value="1"/>
</dbReference>
<dbReference type="GO" id="GO:0004867">
    <property type="term" value="F:serine-type endopeptidase inhibitor activity"/>
    <property type="evidence" value="ECO:0007669"/>
    <property type="project" value="UniProtKB-KW"/>
</dbReference>
<dbReference type="PROSITE" id="PS00282">
    <property type="entry name" value="KAZAL_1"/>
    <property type="match status" value="1"/>
</dbReference>
<reference evidence="7" key="2">
    <citation type="submission" date="2025-09" db="UniProtKB">
        <authorList>
            <consortium name="Ensembl"/>
        </authorList>
    </citation>
    <scope>IDENTIFICATION</scope>
</reference>
<dbReference type="Gene3D" id="3.30.60.30">
    <property type="match status" value="1"/>
</dbReference>
<protein>
    <recommendedName>
        <fullName evidence="6">Kazal-like domain-containing protein</fullName>
    </recommendedName>
</protein>
<dbReference type="GO" id="GO:0005576">
    <property type="term" value="C:extracellular region"/>
    <property type="evidence" value="ECO:0007669"/>
    <property type="project" value="UniProtKB-SubCell"/>
</dbReference>
<evidence type="ECO:0000256" key="4">
    <source>
        <dbReference type="ARBA" id="ARBA00022900"/>
    </source>
</evidence>
<keyword evidence="5" id="KW-1015">Disulfide bond</keyword>
<dbReference type="SMART" id="SM00280">
    <property type="entry name" value="KAZAL"/>
    <property type="match status" value="1"/>
</dbReference>
<dbReference type="PANTHER" id="PTHR47729:SF1">
    <property type="entry name" value="OVOMUCOID-LIKE-RELATED"/>
    <property type="match status" value="1"/>
</dbReference>
<dbReference type="Ensembl" id="ENSMMOT00000029149.1">
    <property type="protein sequence ID" value="ENSMMOP00000028664.1"/>
    <property type="gene ID" value="ENSMMOG00000021640.1"/>
</dbReference>
<sequence>DDRSHVFWQPSCHDSDIVACPRNFDPVCGSDGNTYTNECMLCFERQRNKKDILIVKQGAC</sequence>
<dbReference type="FunFam" id="3.30.60.30:FF:000031">
    <property type="entry name" value="Serine protease inhibitor Kazal-type 2"/>
    <property type="match status" value="1"/>
</dbReference>
<evidence type="ECO:0000256" key="2">
    <source>
        <dbReference type="ARBA" id="ARBA00022525"/>
    </source>
</evidence>
<keyword evidence="2" id="KW-0964">Secreted</keyword>
<reference evidence="7" key="1">
    <citation type="submission" date="2025-08" db="UniProtKB">
        <authorList>
            <consortium name="Ensembl"/>
        </authorList>
    </citation>
    <scope>IDENTIFICATION</scope>
</reference>